<keyword evidence="9 11" id="KW-0472">Membrane</keyword>
<evidence type="ECO:0000256" key="10">
    <source>
        <dbReference type="ARBA" id="ARBA00023237"/>
    </source>
</evidence>
<feature type="domain" description="TonB-dependent receptor plug" evidence="15">
    <location>
        <begin position="60"/>
        <end position="170"/>
    </location>
</feature>
<evidence type="ECO:0000256" key="13">
    <source>
        <dbReference type="SAM" id="SignalP"/>
    </source>
</evidence>
<dbReference type="CDD" id="cd01347">
    <property type="entry name" value="ligand_gated_channel"/>
    <property type="match status" value="1"/>
</dbReference>
<comment type="caution">
    <text evidence="16">The sequence shown here is derived from an EMBL/GenBank/DDBJ whole genome shotgun (WGS) entry which is preliminary data.</text>
</comment>
<dbReference type="Pfam" id="PF07715">
    <property type="entry name" value="Plug"/>
    <property type="match status" value="1"/>
</dbReference>
<feature type="domain" description="TonB-dependent receptor-like beta-barrel" evidence="14">
    <location>
        <begin position="335"/>
        <end position="780"/>
    </location>
</feature>
<evidence type="ECO:0000256" key="2">
    <source>
        <dbReference type="ARBA" id="ARBA00022448"/>
    </source>
</evidence>
<name>A0A845A7A2_9SPHN</name>
<dbReference type="InterPro" id="IPR012910">
    <property type="entry name" value="Plug_dom"/>
</dbReference>
<keyword evidence="7" id="KW-0406">Ion transport</keyword>
<dbReference type="Gene3D" id="2.40.170.20">
    <property type="entry name" value="TonB-dependent receptor, beta-barrel domain"/>
    <property type="match status" value="1"/>
</dbReference>
<reference evidence="16 17" key="1">
    <citation type="submission" date="2019-12" db="EMBL/GenBank/DDBJ databases">
        <title>Genomic-based taxomic classification of the family Erythrobacteraceae.</title>
        <authorList>
            <person name="Xu L."/>
        </authorList>
    </citation>
    <scope>NUCLEOTIDE SEQUENCE [LARGE SCALE GENOMIC DNA]</scope>
    <source>
        <strain evidence="16 17">DSM 18604</strain>
    </source>
</reference>
<evidence type="ECO:0000256" key="12">
    <source>
        <dbReference type="RuleBase" id="RU003357"/>
    </source>
</evidence>
<evidence type="ECO:0000256" key="11">
    <source>
        <dbReference type="PROSITE-ProRule" id="PRU01360"/>
    </source>
</evidence>
<dbReference type="PANTHER" id="PTHR32552">
    <property type="entry name" value="FERRICHROME IRON RECEPTOR-RELATED"/>
    <property type="match status" value="1"/>
</dbReference>
<evidence type="ECO:0000256" key="1">
    <source>
        <dbReference type="ARBA" id="ARBA00004571"/>
    </source>
</evidence>
<keyword evidence="5 11" id="KW-0812">Transmembrane</keyword>
<keyword evidence="3 11" id="KW-1134">Transmembrane beta strand</keyword>
<keyword evidence="8 12" id="KW-0798">TonB box</keyword>
<dbReference type="Pfam" id="PF00593">
    <property type="entry name" value="TonB_dep_Rec_b-barrel"/>
    <property type="match status" value="1"/>
</dbReference>
<dbReference type="Proteomes" id="UP000460561">
    <property type="component" value="Unassembled WGS sequence"/>
</dbReference>
<evidence type="ECO:0000259" key="15">
    <source>
        <dbReference type="Pfam" id="PF07715"/>
    </source>
</evidence>
<dbReference type="AlphaFoldDB" id="A0A845A7A2"/>
<evidence type="ECO:0000256" key="6">
    <source>
        <dbReference type="ARBA" id="ARBA00023004"/>
    </source>
</evidence>
<keyword evidence="13" id="KW-0732">Signal</keyword>
<protein>
    <submittedName>
        <fullName evidence="16">TonB-dependent receptor</fullName>
    </submittedName>
</protein>
<gene>
    <name evidence="16" type="ORF">GRI39_08635</name>
</gene>
<keyword evidence="6" id="KW-0408">Iron</keyword>
<evidence type="ECO:0000256" key="3">
    <source>
        <dbReference type="ARBA" id="ARBA00022452"/>
    </source>
</evidence>
<feature type="chain" id="PRO_5032610166" evidence="13">
    <location>
        <begin position="31"/>
        <end position="817"/>
    </location>
</feature>
<sequence>MDMRHDHAWIRGSTSAFALIVSAMAPTAMAQEADSLAAAEASSPDAQQIVVTAQFREQNLQDTPLAITAVTGDMLEARGQTSIEDVGAQAPNVTLRQSPATYGPAMVAYIRGVGQRDSSFALEPGVGVYVDDVYLSTVHGSMLGLLDLERVEILRGPQGTLAGMNSIGGAIKLYSKKPDGQGGGFAELTYGSYDRLEVKAAGDFAVTDKLFARVSGASVKRDGFVTRYDYGCTHPDSGIPSVVTNTDSCKLGTEGGRDYTAGRLALRWEPTDRVSLDIVGDITRDDSEVGASTLLYVGQAAPPGKEVTGSSGGAAYFLNGIPLGTAQGSQFITYSPYGNFALDSFSKSPYVSYETYIDLDPRDGSAPWQAPLKSAVNNWGLSANLNVTLADNLALTSITAYRDYDGVFSSGDSTPFTPGQVANDIYNHQFSQEVRLSGQFADIVNVTVGGMYLHKRSQNISRVTLATLMFMENNIVPSTTWAAFANADVALTDRLTVGGGIRYTDMKKTFKYGRGGIPGSDLGGAPPPAIAGLDGVESTFKGDHVDYRAVIQYSWTDRLMTYAQISTGFKGGGANQRPFTPSQAIPHQPETLTAYEAGFKSELFDRMMRFNVSGFINKYNDILVSVTTCPEGVIPRNPCALPINAGKATVKGFEVEASLNPVDGLLIDASLAYLNFKYTKMSELAVASGVGLEDKGQYVMPWQWNIGAQYQIDLGKAGMLTPRIDVNHDDTFNRNSNNVDAATGGKDIFGEVKGRTLLNARITYETEDGAWMLALEGKNLTDKLYYTDVFDNRGSTNSVQGSPGEPRTFAITVKRRF</sequence>
<feature type="signal peptide" evidence="13">
    <location>
        <begin position="1"/>
        <end position="30"/>
    </location>
</feature>
<evidence type="ECO:0000313" key="16">
    <source>
        <dbReference type="EMBL" id="MXP26100.1"/>
    </source>
</evidence>
<dbReference type="InterPro" id="IPR039426">
    <property type="entry name" value="TonB-dep_rcpt-like"/>
</dbReference>
<keyword evidence="16" id="KW-0675">Receptor</keyword>
<keyword evidence="10 11" id="KW-0998">Cell outer membrane</keyword>
<dbReference type="PROSITE" id="PS52016">
    <property type="entry name" value="TONB_DEPENDENT_REC_3"/>
    <property type="match status" value="1"/>
</dbReference>
<proteinExistence type="inferred from homology"/>
<keyword evidence="4" id="KW-0410">Iron transport</keyword>
<dbReference type="InterPro" id="IPR000531">
    <property type="entry name" value="Beta-barrel_TonB"/>
</dbReference>
<dbReference type="EMBL" id="WTYQ01000003">
    <property type="protein sequence ID" value="MXP26100.1"/>
    <property type="molecule type" value="Genomic_DNA"/>
</dbReference>
<evidence type="ECO:0000256" key="8">
    <source>
        <dbReference type="ARBA" id="ARBA00023077"/>
    </source>
</evidence>
<accession>A0A845A7A2</accession>
<dbReference type="Gene3D" id="2.170.130.10">
    <property type="entry name" value="TonB-dependent receptor, plug domain"/>
    <property type="match status" value="1"/>
</dbReference>
<dbReference type="GO" id="GO:0006826">
    <property type="term" value="P:iron ion transport"/>
    <property type="evidence" value="ECO:0007669"/>
    <property type="project" value="UniProtKB-KW"/>
</dbReference>
<evidence type="ECO:0000256" key="9">
    <source>
        <dbReference type="ARBA" id="ARBA00023136"/>
    </source>
</evidence>
<evidence type="ECO:0000313" key="17">
    <source>
        <dbReference type="Proteomes" id="UP000460561"/>
    </source>
</evidence>
<dbReference type="SUPFAM" id="SSF56935">
    <property type="entry name" value="Porins"/>
    <property type="match status" value="1"/>
</dbReference>
<dbReference type="GO" id="GO:0009279">
    <property type="term" value="C:cell outer membrane"/>
    <property type="evidence" value="ECO:0007669"/>
    <property type="project" value="UniProtKB-SubCell"/>
</dbReference>
<dbReference type="InterPro" id="IPR036942">
    <property type="entry name" value="Beta-barrel_TonB_sf"/>
</dbReference>
<evidence type="ECO:0000259" key="14">
    <source>
        <dbReference type="Pfam" id="PF00593"/>
    </source>
</evidence>
<dbReference type="InterPro" id="IPR037066">
    <property type="entry name" value="Plug_dom_sf"/>
</dbReference>
<comment type="subcellular location">
    <subcellularLocation>
        <location evidence="1 11">Cell outer membrane</location>
        <topology evidence="1 11">Multi-pass membrane protein</topology>
    </subcellularLocation>
</comment>
<comment type="similarity">
    <text evidence="11 12">Belongs to the TonB-dependent receptor family.</text>
</comment>
<keyword evidence="2 11" id="KW-0813">Transport</keyword>
<evidence type="ECO:0000256" key="7">
    <source>
        <dbReference type="ARBA" id="ARBA00023065"/>
    </source>
</evidence>
<keyword evidence="17" id="KW-1185">Reference proteome</keyword>
<evidence type="ECO:0000256" key="4">
    <source>
        <dbReference type="ARBA" id="ARBA00022496"/>
    </source>
</evidence>
<evidence type="ECO:0000256" key="5">
    <source>
        <dbReference type="ARBA" id="ARBA00022692"/>
    </source>
</evidence>
<dbReference type="PANTHER" id="PTHR32552:SF81">
    <property type="entry name" value="TONB-DEPENDENT OUTER MEMBRANE RECEPTOR"/>
    <property type="match status" value="1"/>
</dbReference>
<organism evidence="16 17">
    <name type="scientific">Altericroceibacterium indicum</name>
    <dbReference type="NCBI Taxonomy" id="374177"/>
    <lineage>
        <taxon>Bacteria</taxon>
        <taxon>Pseudomonadati</taxon>
        <taxon>Pseudomonadota</taxon>
        <taxon>Alphaproteobacteria</taxon>
        <taxon>Sphingomonadales</taxon>
        <taxon>Erythrobacteraceae</taxon>
        <taxon>Altericroceibacterium</taxon>
    </lineage>
</organism>